<accession>A0AA85IZR9</accession>
<reference evidence="3" key="1">
    <citation type="submission" date="2022-06" db="EMBL/GenBank/DDBJ databases">
        <authorList>
            <person name="Berger JAMES D."/>
            <person name="Berger JAMES D."/>
        </authorList>
    </citation>
    <scope>NUCLEOTIDE SEQUENCE [LARGE SCALE GENOMIC DNA]</scope>
</reference>
<dbReference type="WBParaSite" id="TREG1_13410.1">
    <property type="protein sequence ID" value="TREG1_13410.1"/>
    <property type="gene ID" value="TREG1_13410"/>
</dbReference>
<keyword evidence="1" id="KW-0175">Coiled coil</keyword>
<organism evidence="3 4">
    <name type="scientific">Trichobilharzia regenti</name>
    <name type="common">Nasal bird schistosome</name>
    <dbReference type="NCBI Taxonomy" id="157069"/>
    <lineage>
        <taxon>Eukaryota</taxon>
        <taxon>Metazoa</taxon>
        <taxon>Spiralia</taxon>
        <taxon>Lophotrochozoa</taxon>
        <taxon>Platyhelminthes</taxon>
        <taxon>Trematoda</taxon>
        <taxon>Digenea</taxon>
        <taxon>Strigeidida</taxon>
        <taxon>Schistosomatoidea</taxon>
        <taxon>Schistosomatidae</taxon>
        <taxon>Trichobilharzia</taxon>
    </lineage>
</organism>
<evidence type="ECO:0000256" key="1">
    <source>
        <dbReference type="SAM" id="Coils"/>
    </source>
</evidence>
<feature type="region of interest" description="Disordered" evidence="2">
    <location>
        <begin position="199"/>
        <end position="241"/>
    </location>
</feature>
<feature type="coiled-coil region" evidence="1">
    <location>
        <begin position="139"/>
        <end position="166"/>
    </location>
</feature>
<proteinExistence type="predicted"/>
<feature type="compositionally biased region" description="Basic and acidic residues" evidence="2">
    <location>
        <begin position="199"/>
        <end position="215"/>
    </location>
</feature>
<protein>
    <submittedName>
        <fullName evidence="4">Uncharacterized protein</fullName>
    </submittedName>
</protein>
<feature type="coiled-coil region" evidence="1">
    <location>
        <begin position="2"/>
        <end position="64"/>
    </location>
</feature>
<reference evidence="4" key="2">
    <citation type="submission" date="2023-11" db="UniProtKB">
        <authorList>
            <consortium name="WormBaseParasite"/>
        </authorList>
    </citation>
    <scope>IDENTIFICATION</scope>
</reference>
<evidence type="ECO:0000313" key="4">
    <source>
        <dbReference type="WBParaSite" id="TREG1_13410.1"/>
    </source>
</evidence>
<keyword evidence="3" id="KW-1185">Reference proteome</keyword>
<name>A0AA85IZR9_TRIRE</name>
<sequence>MISQLKVDLQRLKTENRRKYNDYVAKMMKKYTSQDGINKLLAERERLLQENARLMHEVQIFEEMELDGNCETLKVAMAFNLVDKGRQELISTLVNRCRNFKKTFNITVKRNTRIRQRLVDIALEKLRLQDEIWHYTDLNSSLSSEIKELQRKLASLNNENHCSNENANIGNLEPKRLHGLDSDRIHKLSLRNQDLNKVETNKIESQGKERAEENTSGKLSLRNDAGSTTTTSTTTAGISSRDIIAQCKEVPQECTTS</sequence>
<dbReference type="AlphaFoldDB" id="A0AA85IZR9"/>
<evidence type="ECO:0000256" key="2">
    <source>
        <dbReference type="SAM" id="MobiDB-lite"/>
    </source>
</evidence>
<evidence type="ECO:0000313" key="3">
    <source>
        <dbReference type="Proteomes" id="UP000050795"/>
    </source>
</evidence>
<dbReference type="Proteomes" id="UP000050795">
    <property type="component" value="Unassembled WGS sequence"/>
</dbReference>